<evidence type="ECO:0000256" key="2">
    <source>
        <dbReference type="ARBA" id="ARBA00023002"/>
    </source>
</evidence>
<dbReference type="Gene3D" id="3.40.50.720">
    <property type="entry name" value="NAD(P)-binding Rossmann-like Domain"/>
    <property type="match status" value="1"/>
</dbReference>
<accession>A0A4R4DWY7</accession>
<evidence type="ECO:0000259" key="3">
    <source>
        <dbReference type="Pfam" id="PF05368"/>
    </source>
</evidence>
<gene>
    <name evidence="4" type="ORF">E0486_13280</name>
</gene>
<dbReference type="GO" id="GO:0016491">
    <property type="term" value="F:oxidoreductase activity"/>
    <property type="evidence" value="ECO:0007669"/>
    <property type="project" value="UniProtKB-KW"/>
</dbReference>
<dbReference type="InterPro" id="IPR036291">
    <property type="entry name" value="NAD(P)-bd_dom_sf"/>
</dbReference>
<dbReference type="SUPFAM" id="SSF51735">
    <property type="entry name" value="NAD(P)-binding Rossmann-fold domains"/>
    <property type="match status" value="1"/>
</dbReference>
<keyword evidence="5" id="KW-1185">Reference proteome</keyword>
<dbReference type="PANTHER" id="PTHR47706">
    <property type="entry name" value="NMRA-LIKE FAMILY PROTEIN"/>
    <property type="match status" value="1"/>
</dbReference>
<feature type="domain" description="NmrA-like" evidence="3">
    <location>
        <begin position="11"/>
        <end position="226"/>
    </location>
</feature>
<dbReference type="InterPro" id="IPR008030">
    <property type="entry name" value="NmrA-like"/>
</dbReference>
<reference evidence="4 5" key="1">
    <citation type="submission" date="2019-03" db="EMBL/GenBank/DDBJ databases">
        <authorList>
            <person name="Kim M.K.M."/>
        </authorList>
    </citation>
    <scope>NUCLEOTIDE SEQUENCE [LARGE SCALE GENOMIC DNA]</scope>
    <source>
        <strain evidence="4 5">17J68-15</strain>
    </source>
</reference>
<proteinExistence type="predicted"/>
<dbReference type="Pfam" id="PF05368">
    <property type="entry name" value="NmrA"/>
    <property type="match status" value="1"/>
</dbReference>
<name>A0A4R4DWY7_9BACT</name>
<dbReference type="OrthoDB" id="319724at2"/>
<comment type="caution">
    <text evidence="4">The sequence shown here is derived from an EMBL/GenBank/DDBJ whole genome shotgun (WGS) entry which is preliminary data.</text>
</comment>
<sequence>MIVPQPSTAPVILCGATGALGRRIAHHLLLRGAAVRALVRPGSRTGVPELRGATLVPVNYEDRGSLLQACSSGGCIVSALSGLEDVIVDTQSRLLDAAVKAGVPRFIPSDYCIDYTRLLPGGNRNLDLRRRFAARLDAAPLRATGILNGMFADLLTGQAPVVLRKQRRILYWGSADVPLDFTTMEDTAAYTAAAALDESAPRYLRIAGDVRTIRQLQAVAASVFGEEFRLLRPGGLGMLRTLIRVTRFLAPARKEVFPPWQGMQYLHDMLSGQAKLETLDNDRYSDLTWMPVAEVLRAGNAGNAYS</sequence>
<dbReference type="PANTHER" id="PTHR47706:SF1">
    <property type="entry name" value="CIPA-LIKE, PUTATIVE (AFU_ORTHOLOGUE AFUA_1G12460)-RELATED"/>
    <property type="match status" value="1"/>
</dbReference>
<organism evidence="4 5">
    <name type="scientific">Flaviaesturariibacter aridisoli</name>
    <dbReference type="NCBI Taxonomy" id="2545761"/>
    <lineage>
        <taxon>Bacteria</taxon>
        <taxon>Pseudomonadati</taxon>
        <taxon>Bacteroidota</taxon>
        <taxon>Chitinophagia</taxon>
        <taxon>Chitinophagales</taxon>
        <taxon>Chitinophagaceae</taxon>
        <taxon>Flaviaestuariibacter</taxon>
    </lineage>
</organism>
<protein>
    <submittedName>
        <fullName evidence="4">NmrA family protein</fullName>
    </submittedName>
</protein>
<evidence type="ECO:0000256" key="1">
    <source>
        <dbReference type="ARBA" id="ARBA00022857"/>
    </source>
</evidence>
<dbReference type="Proteomes" id="UP000295164">
    <property type="component" value="Unassembled WGS sequence"/>
</dbReference>
<dbReference type="RefSeq" id="WP_131852664.1">
    <property type="nucleotide sequence ID" value="NZ_SKFH01000024.1"/>
</dbReference>
<keyword evidence="2" id="KW-0560">Oxidoreductase</keyword>
<dbReference type="InterPro" id="IPR051609">
    <property type="entry name" value="NmrA/Isoflavone_reductase-like"/>
</dbReference>
<keyword evidence="1" id="KW-0521">NADP</keyword>
<evidence type="ECO:0000313" key="5">
    <source>
        <dbReference type="Proteomes" id="UP000295164"/>
    </source>
</evidence>
<dbReference type="AlphaFoldDB" id="A0A4R4DWY7"/>
<evidence type="ECO:0000313" key="4">
    <source>
        <dbReference type="EMBL" id="TCZ68845.1"/>
    </source>
</evidence>
<dbReference type="EMBL" id="SKFH01000024">
    <property type="protein sequence ID" value="TCZ68845.1"/>
    <property type="molecule type" value="Genomic_DNA"/>
</dbReference>